<evidence type="ECO:0008006" key="2">
    <source>
        <dbReference type="Google" id="ProtNLM"/>
    </source>
</evidence>
<protein>
    <recommendedName>
        <fullName evidence="2">Phage gp6-like head-tail connector protein</fullName>
    </recommendedName>
</protein>
<dbReference type="AlphaFoldDB" id="A0A0F9SVW6"/>
<dbReference type="Pfam" id="PF05135">
    <property type="entry name" value="Phage_connect_1"/>
    <property type="match status" value="1"/>
</dbReference>
<dbReference type="InterPro" id="IPR011738">
    <property type="entry name" value="Phage_CHP"/>
</dbReference>
<organism evidence="1">
    <name type="scientific">marine sediment metagenome</name>
    <dbReference type="NCBI Taxonomy" id="412755"/>
    <lineage>
        <taxon>unclassified sequences</taxon>
        <taxon>metagenomes</taxon>
        <taxon>ecological metagenomes</taxon>
    </lineage>
</organism>
<dbReference type="CDD" id="cd08054">
    <property type="entry name" value="gp6"/>
    <property type="match status" value="1"/>
</dbReference>
<reference evidence="1" key="1">
    <citation type="journal article" date="2015" name="Nature">
        <title>Complex archaea that bridge the gap between prokaryotes and eukaryotes.</title>
        <authorList>
            <person name="Spang A."/>
            <person name="Saw J.H."/>
            <person name="Jorgensen S.L."/>
            <person name="Zaremba-Niedzwiedzka K."/>
            <person name="Martijn J."/>
            <person name="Lind A.E."/>
            <person name="van Eijk R."/>
            <person name="Schleper C."/>
            <person name="Guy L."/>
            <person name="Ettema T.J."/>
        </authorList>
    </citation>
    <scope>NUCLEOTIDE SEQUENCE</scope>
</reference>
<dbReference type="EMBL" id="LAZR01001670">
    <property type="protein sequence ID" value="KKN41061.1"/>
    <property type="molecule type" value="Genomic_DNA"/>
</dbReference>
<proteinExistence type="predicted"/>
<sequence length="293" mass="31689">MIIVYSGQANVLTLTIANRTTVVPITAGTVNFYLKALTGDEAGNWYKGSDGTWAGSEEIAGAATHTSDGHWELSLPSAVWTSNVAYENYAKETGDLHIPVAQDVLAAAFGGSIISGSGPLTTDALKLHLKVDFDEDDDLIDQLILAATEFCQNFQNRIYVNASQTMVLDSWQTVIRPPWSPLVSIDSITYVDTDGATQTLSSSLYRVDTTNEPGRITAAYNTSYPSIRAVTNAVTITYTAGYGAAADVPDDVKNAIKLLVGSWYEYREDATEMNLTTSPSGVKPLLWPNRVIF</sequence>
<dbReference type="NCBIfam" id="TIGR02215">
    <property type="entry name" value="phage_chp_gp8"/>
    <property type="match status" value="1"/>
</dbReference>
<gene>
    <name evidence="1" type="ORF">LCGC14_0727110</name>
</gene>
<dbReference type="InterPro" id="IPR006450">
    <property type="entry name" value="Phage_HK97_gp6-like"/>
</dbReference>
<name>A0A0F9SVW6_9ZZZZ</name>
<dbReference type="NCBIfam" id="TIGR01560">
    <property type="entry name" value="put_DNA_pack"/>
    <property type="match status" value="2"/>
</dbReference>
<evidence type="ECO:0000313" key="1">
    <source>
        <dbReference type="EMBL" id="KKN41061.1"/>
    </source>
</evidence>
<dbReference type="InterPro" id="IPR021146">
    <property type="entry name" value="Phage_gp6-like_head-tail"/>
</dbReference>
<dbReference type="Gene3D" id="1.10.3230.30">
    <property type="entry name" value="Phage gp6-like head-tail connector protein"/>
    <property type="match status" value="1"/>
</dbReference>
<comment type="caution">
    <text evidence="1">The sequence shown here is derived from an EMBL/GenBank/DDBJ whole genome shotgun (WGS) entry which is preliminary data.</text>
</comment>
<accession>A0A0F9SVW6</accession>